<name>A0A7J7FAW7_DICBM</name>
<feature type="non-terminal residue" evidence="1">
    <location>
        <position position="1"/>
    </location>
</feature>
<protein>
    <submittedName>
        <fullName evidence="1">Uncharacterized protein</fullName>
    </submittedName>
</protein>
<accession>A0A7J7FAW7</accession>
<evidence type="ECO:0000313" key="1">
    <source>
        <dbReference type="EMBL" id="KAF5925038.1"/>
    </source>
</evidence>
<comment type="caution">
    <text evidence="1">The sequence shown here is derived from an EMBL/GenBank/DDBJ whole genome shotgun (WGS) entry which is preliminary data.</text>
</comment>
<dbReference type="Proteomes" id="UP000551758">
    <property type="component" value="Unassembled WGS sequence"/>
</dbReference>
<reference evidence="1 2" key="1">
    <citation type="journal article" date="2020" name="Mol. Biol. Evol.">
        <title>Interspecific Gene Flow and the Evolution of Specialization in Black and White Rhinoceros.</title>
        <authorList>
            <person name="Moodley Y."/>
            <person name="Westbury M.V."/>
            <person name="Russo I.M."/>
            <person name="Gopalakrishnan S."/>
            <person name="Rakotoarivelo A."/>
            <person name="Olsen R.A."/>
            <person name="Prost S."/>
            <person name="Tunstall T."/>
            <person name="Ryder O.A."/>
            <person name="Dalen L."/>
            <person name="Bruford M.W."/>
        </authorList>
    </citation>
    <scope>NUCLEOTIDE SEQUENCE [LARGE SCALE GENOMIC DNA]</scope>
    <source>
        <strain evidence="1">SBR-YM</strain>
        <tissue evidence="1">Skin</tissue>
    </source>
</reference>
<dbReference type="EMBL" id="JACDTQ010000823">
    <property type="protein sequence ID" value="KAF5925038.1"/>
    <property type="molecule type" value="Genomic_DNA"/>
</dbReference>
<gene>
    <name evidence="1" type="ORF">HPG69_008714</name>
</gene>
<dbReference type="Gene3D" id="2.130.10.10">
    <property type="entry name" value="YVTN repeat-like/Quinoprotein amine dehydrogenase"/>
    <property type="match status" value="1"/>
</dbReference>
<keyword evidence="2" id="KW-1185">Reference proteome</keyword>
<sequence length="142" mass="16182">YCPEGNVMVTGSWNQLVKWRDPRTPCNVGPSSQPEEASTPSIWRNWLVVGTAGPRLWKRIFKDQRLKEYNIGQVYPVSAVSFHNIHNTLLRGVLMNFYPFIGMPFTVVPLAFSNEGTTLRRGMCDMYEIDDMGHPEDGVCML</sequence>
<dbReference type="InterPro" id="IPR015943">
    <property type="entry name" value="WD40/YVTN_repeat-like_dom_sf"/>
</dbReference>
<proteinExistence type="predicted"/>
<dbReference type="AlphaFoldDB" id="A0A7J7FAW7"/>
<organism evidence="1 2">
    <name type="scientific">Diceros bicornis minor</name>
    <name type="common">South-central black rhinoceros</name>
    <dbReference type="NCBI Taxonomy" id="77932"/>
    <lineage>
        <taxon>Eukaryota</taxon>
        <taxon>Metazoa</taxon>
        <taxon>Chordata</taxon>
        <taxon>Craniata</taxon>
        <taxon>Vertebrata</taxon>
        <taxon>Euteleostomi</taxon>
        <taxon>Mammalia</taxon>
        <taxon>Eutheria</taxon>
        <taxon>Laurasiatheria</taxon>
        <taxon>Perissodactyla</taxon>
        <taxon>Rhinocerotidae</taxon>
        <taxon>Diceros</taxon>
    </lineage>
</organism>
<evidence type="ECO:0000313" key="2">
    <source>
        <dbReference type="Proteomes" id="UP000551758"/>
    </source>
</evidence>